<gene>
    <name evidence="1" type="ORF">O987_07170</name>
</gene>
<reference evidence="1 2" key="1">
    <citation type="journal article" date="2014" name="Genome Announc.">
        <title>Complete Genome Sequence of Polychlorinated Biphenyl Degrader Comamonas testosteroni TK102 (NBRC 109938).</title>
        <authorList>
            <person name="Fukuda K."/>
            <person name="Hosoyama A."/>
            <person name="Tsuchikane K."/>
            <person name="Ohji S."/>
            <person name="Yamazoe A."/>
            <person name="Fujita N."/>
            <person name="Shintani M."/>
            <person name="Kimbara K."/>
        </authorList>
    </citation>
    <scope>NUCLEOTIDE SEQUENCE [LARGE SCALE GENOMIC DNA]</scope>
    <source>
        <strain evidence="1">TK102</strain>
    </source>
</reference>
<dbReference type="RefSeq" id="WP_051962133.1">
    <property type="nucleotide sequence ID" value="NZ_CP006704.1"/>
</dbReference>
<protein>
    <submittedName>
        <fullName evidence="1">Uncharacterized protein</fullName>
    </submittedName>
</protein>
<evidence type="ECO:0000313" key="1">
    <source>
        <dbReference type="EMBL" id="AIJ45580.1"/>
    </source>
</evidence>
<name>A0A076PPG9_COMTE</name>
<dbReference type="HOGENOM" id="CLU_2033005_0_0_4"/>
<dbReference type="Proteomes" id="UP000028782">
    <property type="component" value="Chromosome"/>
</dbReference>
<proteinExistence type="predicted"/>
<sequence>MTAAAKIAAALALALLLSLAGNVGLVLMYVGQRDAATLARSDANHAADKESLARAGADVCTKAVDALLLAGEGLKQERDQARAQAAAIAAGHKARADKILSTPAAVPGDACASAQARVAELLASRKTGGGQ</sequence>
<organism evidence="1 2">
    <name type="scientific">Comamonas testosteroni TK102</name>
    <dbReference type="NCBI Taxonomy" id="1392005"/>
    <lineage>
        <taxon>Bacteria</taxon>
        <taxon>Pseudomonadati</taxon>
        <taxon>Pseudomonadota</taxon>
        <taxon>Betaproteobacteria</taxon>
        <taxon>Burkholderiales</taxon>
        <taxon>Comamonadaceae</taxon>
        <taxon>Comamonas</taxon>
    </lineage>
</organism>
<dbReference type="EMBL" id="CP006704">
    <property type="protein sequence ID" value="AIJ45580.1"/>
    <property type="molecule type" value="Genomic_DNA"/>
</dbReference>
<evidence type="ECO:0000313" key="2">
    <source>
        <dbReference type="Proteomes" id="UP000028782"/>
    </source>
</evidence>
<dbReference type="AlphaFoldDB" id="A0A076PPG9"/>
<dbReference type="KEGG" id="ctes:O987_07170"/>
<accession>A0A076PPG9</accession>